<reference evidence="2 3" key="1">
    <citation type="journal article" date="2019" name="Sci. Rep.">
        <title>A multi-omics analysis of the grapevine pathogen Lasiodiplodia theobromae reveals that temperature affects the expression of virulence- and pathogenicity-related genes.</title>
        <authorList>
            <person name="Felix C."/>
            <person name="Meneses R."/>
            <person name="Goncalves M.F.M."/>
            <person name="Tilleman L."/>
            <person name="Duarte A.S."/>
            <person name="Jorrin-Novo J.V."/>
            <person name="Van de Peer Y."/>
            <person name="Deforce D."/>
            <person name="Van Nieuwerburgh F."/>
            <person name="Esteves A.C."/>
            <person name="Alves A."/>
        </authorList>
    </citation>
    <scope>NUCLEOTIDE SEQUENCE [LARGE SCALE GENOMIC DNA]</scope>
    <source>
        <strain evidence="2 3">LA-SOL3</strain>
    </source>
</reference>
<keyword evidence="3" id="KW-1185">Reference proteome</keyword>
<dbReference type="InterPro" id="IPR013149">
    <property type="entry name" value="ADH-like_C"/>
</dbReference>
<evidence type="ECO:0000259" key="1">
    <source>
        <dbReference type="SMART" id="SM00829"/>
    </source>
</evidence>
<gene>
    <name evidence="2" type="ORF">DBV05_g5605</name>
</gene>
<dbReference type="SUPFAM" id="SSF51735">
    <property type="entry name" value="NAD(P)-binding Rossmann-fold domains"/>
    <property type="match status" value="1"/>
</dbReference>
<dbReference type="GO" id="GO:0005739">
    <property type="term" value="C:mitochondrion"/>
    <property type="evidence" value="ECO:0007669"/>
    <property type="project" value="TreeGrafter"/>
</dbReference>
<proteinExistence type="predicted"/>
<dbReference type="PANTHER" id="PTHR11695:SF294">
    <property type="entry name" value="RETICULON-4-INTERACTING PROTEIN 1, MITOCHONDRIAL"/>
    <property type="match status" value="1"/>
</dbReference>
<comment type="caution">
    <text evidence="2">The sequence shown here is derived from an EMBL/GenBank/DDBJ whole genome shotgun (WGS) entry which is preliminary data.</text>
</comment>
<dbReference type="InterPro" id="IPR036291">
    <property type="entry name" value="NAD(P)-bd_dom_sf"/>
</dbReference>
<sequence length="363" mass="38878">MSTTSTPSTIPDRMKAWSYNHRGPVHKVLQLSSLPTPHLPQDSPNILVRITHASLTPSIAHLMPILPFLRSSRPFIPELSFTGTIAAATPTTPPHLSTPGTRVFGIIPISAQLLHGAGALAEYVVTTPTSVSVCPADLAPEDAAGLDGNGQTALLMCRNANVRAGSRVFVNGATGGVGTVVVQMAKRVFGAAEVVATGSGEEGFALAKAMGADRVVDYRECGPGGITAWLADEYGRGGDEGKFDAVLDCVGTQALFESSPEYLKEDGVFVSVGAMEGVFTTLFWNLPKNRWWPKILGGTPRKFIFQQTPITPERREELVKLVQAGNLKRVVDSVFDMEDALKAYDRLLSQRAKGKVIVKIQDV</sequence>
<dbReference type="PANTHER" id="PTHR11695">
    <property type="entry name" value="ALCOHOL DEHYDROGENASE RELATED"/>
    <property type="match status" value="1"/>
</dbReference>
<dbReference type="SMART" id="SM00829">
    <property type="entry name" value="PKS_ER"/>
    <property type="match status" value="1"/>
</dbReference>
<dbReference type="Gene3D" id="3.90.180.10">
    <property type="entry name" value="Medium-chain alcohol dehydrogenases, catalytic domain"/>
    <property type="match status" value="1"/>
</dbReference>
<dbReference type="GO" id="GO:0016491">
    <property type="term" value="F:oxidoreductase activity"/>
    <property type="evidence" value="ECO:0007669"/>
    <property type="project" value="InterPro"/>
</dbReference>
<dbReference type="OrthoDB" id="201656at2759"/>
<name>A0A5N5DD16_9PEZI</name>
<dbReference type="AlphaFoldDB" id="A0A5N5DD16"/>
<dbReference type="InterPro" id="IPR011032">
    <property type="entry name" value="GroES-like_sf"/>
</dbReference>
<evidence type="ECO:0000313" key="2">
    <source>
        <dbReference type="EMBL" id="KAB2575746.1"/>
    </source>
</evidence>
<protein>
    <submittedName>
        <fullName evidence="2">Zinc-type alcohol dehydrogenase-like protein</fullName>
    </submittedName>
</protein>
<accession>A0A5N5DD16</accession>
<dbReference type="Pfam" id="PF00107">
    <property type="entry name" value="ADH_zinc_N"/>
    <property type="match status" value="1"/>
</dbReference>
<dbReference type="Proteomes" id="UP000325902">
    <property type="component" value="Unassembled WGS sequence"/>
</dbReference>
<dbReference type="InterPro" id="IPR050700">
    <property type="entry name" value="YIM1/Zinc_Alcohol_DH_Fams"/>
</dbReference>
<feature type="domain" description="Enoyl reductase (ER)" evidence="1">
    <location>
        <begin position="32"/>
        <end position="358"/>
    </location>
</feature>
<evidence type="ECO:0000313" key="3">
    <source>
        <dbReference type="Proteomes" id="UP000325902"/>
    </source>
</evidence>
<dbReference type="Gene3D" id="3.40.50.720">
    <property type="entry name" value="NAD(P)-binding Rossmann-like Domain"/>
    <property type="match status" value="1"/>
</dbReference>
<dbReference type="CDD" id="cd08267">
    <property type="entry name" value="MDR1"/>
    <property type="match status" value="1"/>
</dbReference>
<organism evidence="2 3">
    <name type="scientific">Lasiodiplodia theobromae</name>
    <dbReference type="NCBI Taxonomy" id="45133"/>
    <lineage>
        <taxon>Eukaryota</taxon>
        <taxon>Fungi</taxon>
        <taxon>Dikarya</taxon>
        <taxon>Ascomycota</taxon>
        <taxon>Pezizomycotina</taxon>
        <taxon>Dothideomycetes</taxon>
        <taxon>Dothideomycetes incertae sedis</taxon>
        <taxon>Botryosphaeriales</taxon>
        <taxon>Botryosphaeriaceae</taxon>
        <taxon>Lasiodiplodia</taxon>
    </lineage>
</organism>
<dbReference type="SUPFAM" id="SSF50129">
    <property type="entry name" value="GroES-like"/>
    <property type="match status" value="1"/>
</dbReference>
<dbReference type="InterPro" id="IPR020843">
    <property type="entry name" value="ER"/>
</dbReference>
<dbReference type="EMBL" id="VCHE01000030">
    <property type="protein sequence ID" value="KAB2575746.1"/>
    <property type="molecule type" value="Genomic_DNA"/>
</dbReference>